<dbReference type="SMART" id="SM00450">
    <property type="entry name" value="RHOD"/>
    <property type="match status" value="1"/>
</dbReference>
<dbReference type="STRING" id="1111728.GCA_000427805_04262"/>
<evidence type="ECO:0000259" key="1">
    <source>
        <dbReference type="PROSITE" id="PS50206"/>
    </source>
</evidence>
<organism evidence="2 3">
    <name type="scientific">Budvicia aquatica</name>
    <dbReference type="NCBI Taxonomy" id="82979"/>
    <lineage>
        <taxon>Bacteria</taxon>
        <taxon>Pseudomonadati</taxon>
        <taxon>Pseudomonadota</taxon>
        <taxon>Gammaproteobacteria</taxon>
        <taxon>Enterobacterales</taxon>
        <taxon>Budviciaceae</taxon>
        <taxon>Budvicia</taxon>
    </lineage>
</organism>
<dbReference type="Pfam" id="PF00581">
    <property type="entry name" value="Rhodanese"/>
    <property type="match status" value="1"/>
</dbReference>
<evidence type="ECO:0000313" key="2">
    <source>
        <dbReference type="EMBL" id="PHI32696.1"/>
    </source>
</evidence>
<dbReference type="Gene3D" id="3.40.250.10">
    <property type="entry name" value="Rhodanese-like domain"/>
    <property type="match status" value="1"/>
</dbReference>
<dbReference type="InterPro" id="IPR036873">
    <property type="entry name" value="Rhodanese-like_dom_sf"/>
</dbReference>
<protein>
    <submittedName>
        <fullName evidence="2">Rhodanese-like domain-containing protein</fullName>
    </submittedName>
</protein>
<evidence type="ECO:0000313" key="3">
    <source>
        <dbReference type="Proteomes" id="UP000224974"/>
    </source>
</evidence>
<reference evidence="3" key="1">
    <citation type="submission" date="2017-09" db="EMBL/GenBank/DDBJ databases">
        <title>FDA dAtabase for Regulatory Grade micrObial Sequences (FDA-ARGOS): Supporting development and validation of Infectious Disease Dx tests.</title>
        <authorList>
            <person name="Minogue T."/>
            <person name="Wolcott M."/>
            <person name="Wasieloski L."/>
            <person name="Aguilar W."/>
            <person name="Moore D."/>
            <person name="Tallon L."/>
            <person name="Sadzewicz L."/>
            <person name="Ott S."/>
            <person name="Zhao X."/>
            <person name="Nagaraj S."/>
            <person name="Vavikolanu K."/>
            <person name="Aluvathingal J."/>
            <person name="Nadendla S."/>
            <person name="Sichtig H."/>
        </authorList>
    </citation>
    <scope>NUCLEOTIDE SEQUENCE [LARGE SCALE GENOMIC DNA]</scope>
    <source>
        <strain evidence="3">FDAARGOS_387</strain>
    </source>
</reference>
<keyword evidence="3" id="KW-1185">Reference proteome</keyword>
<dbReference type="PROSITE" id="PS50206">
    <property type="entry name" value="RHODANESE_3"/>
    <property type="match status" value="1"/>
</dbReference>
<dbReference type="SUPFAM" id="SSF52821">
    <property type="entry name" value="Rhodanese/Cell cycle control phosphatase"/>
    <property type="match status" value="1"/>
</dbReference>
<feature type="domain" description="Rhodanese" evidence="1">
    <location>
        <begin position="45"/>
        <end position="134"/>
    </location>
</feature>
<accession>A0A2C6DN72</accession>
<dbReference type="PANTHER" id="PTHR44086">
    <property type="entry name" value="THIOSULFATE SULFURTRANSFERASE RDL2, MITOCHONDRIAL-RELATED"/>
    <property type="match status" value="1"/>
</dbReference>
<dbReference type="GO" id="GO:0004792">
    <property type="term" value="F:thiosulfate-cyanide sulfurtransferase activity"/>
    <property type="evidence" value="ECO:0007669"/>
    <property type="project" value="TreeGrafter"/>
</dbReference>
<sequence length="145" mass="16000">MIFILSGLCITPTVLANGGTWGDDQASAPSFHSPISLKQAERLLGQKDVYFFDVNPEDIWQQGHIPGAVNINKPDWQSLLPKNKTATLIFYCMNKLCVASDEAAKATEAMGYTHVFTMPEGIFGWMSSGRNLEKEPVADFNFNPS</sequence>
<proteinExistence type="predicted"/>
<comment type="caution">
    <text evidence="2">The sequence shown here is derived from an EMBL/GenBank/DDBJ whole genome shotgun (WGS) entry which is preliminary data.</text>
</comment>
<dbReference type="OrthoDB" id="6399656at2"/>
<dbReference type="EMBL" id="PDDX01000001">
    <property type="protein sequence ID" value="PHI32696.1"/>
    <property type="molecule type" value="Genomic_DNA"/>
</dbReference>
<gene>
    <name evidence="2" type="ORF">CRN84_14360</name>
</gene>
<dbReference type="InterPro" id="IPR001763">
    <property type="entry name" value="Rhodanese-like_dom"/>
</dbReference>
<dbReference type="CDD" id="cd00158">
    <property type="entry name" value="RHOD"/>
    <property type="match status" value="1"/>
</dbReference>
<dbReference type="AlphaFoldDB" id="A0A2C6DN72"/>
<dbReference type="PANTHER" id="PTHR44086:SF13">
    <property type="entry name" value="THIOSULFATE SULFURTRANSFERASE PSPE"/>
    <property type="match status" value="1"/>
</dbReference>
<dbReference type="Proteomes" id="UP000224974">
    <property type="component" value="Unassembled WGS sequence"/>
</dbReference>
<name>A0A2C6DN72_9GAMM</name>